<evidence type="ECO:0000313" key="9">
    <source>
        <dbReference type="EMBL" id="TET45168.1"/>
    </source>
</evidence>
<reference evidence="9 10" key="1">
    <citation type="submission" date="2019-03" db="EMBL/GenBank/DDBJ databases">
        <title>Metabolic potential of uncultured bacteria and archaea associated with petroleum seepage in deep-sea sediments.</title>
        <authorList>
            <person name="Dong X."/>
            <person name="Hubert C."/>
        </authorList>
    </citation>
    <scope>NUCLEOTIDE SEQUENCE [LARGE SCALE GENOMIC DNA]</scope>
    <source>
        <strain evidence="9">E29_bin78</strain>
    </source>
</reference>
<sequence>KEDYYQEAREKGVIFVRYSEEEKPQVVEEKGSLKVSIKDEVLGGELILWPDLVVLGVATVPGEENKSLAQMLKVPLNEDGFFLEAHVKLRPVEFATEGIFLCGLAHSPKFIDESITQANAAVSRASIILSQDEIEAEGTVATINISRCSACGMCESLCAYKAIEVKTVDEKRGISAAVVTEALCKGCGACVANCRSSALDLRGFTDDQLFLAISSF</sequence>
<protein>
    <submittedName>
        <fullName evidence="9">CoB--CoM heterodisulfide reductase iron-sulfur subunit A family protein</fullName>
    </submittedName>
</protein>
<evidence type="ECO:0000313" key="10">
    <source>
        <dbReference type="Proteomes" id="UP000320679"/>
    </source>
</evidence>
<accession>A0A523URK5</accession>
<dbReference type="Pfam" id="PF12838">
    <property type="entry name" value="Fer4_7"/>
    <property type="match status" value="1"/>
</dbReference>
<evidence type="ECO:0000256" key="7">
    <source>
        <dbReference type="ARBA" id="ARBA00023014"/>
    </source>
</evidence>
<keyword evidence="5" id="KW-0249">Electron transport</keyword>
<keyword evidence="3" id="KW-0479">Metal-binding</keyword>
<keyword evidence="4" id="KW-0677">Repeat</keyword>
<dbReference type="PANTHER" id="PTHR43687:SF6">
    <property type="entry name" value="L-ASPARTATE SEMIALDEHYDE SULFURTRANSFERASE IRON-SULFUR SUBUNIT"/>
    <property type="match status" value="1"/>
</dbReference>
<keyword evidence="2" id="KW-0004">4Fe-4S</keyword>
<dbReference type="PROSITE" id="PS51379">
    <property type="entry name" value="4FE4S_FER_2"/>
    <property type="match status" value="2"/>
</dbReference>
<dbReference type="InterPro" id="IPR050572">
    <property type="entry name" value="Fe-S_Ferredoxin"/>
</dbReference>
<evidence type="ECO:0000259" key="8">
    <source>
        <dbReference type="PROSITE" id="PS51379"/>
    </source>
</evidence>
<dbReference type="GO" id="GO:0051539">
    <property type="term" value="F:4 iron, 4 sulfur cluster binding"/>
    <property type="evidence" value="ECO:0007669"/>
    <property type="project" value="UniProtKB-KW"/>
</dbReference>
<feature type="non-terminal residue" evidence="9">
    <location>
        <position position="1"/>
    </location>
</feature>
<dbReference type="Gene3D" id="3.30.70.20">
    <property type="match status" value="1"/>
</dbReference>
<keyword evidence="6" id="KW-0408">Iron</keyword>
<evidence type="ECO:0000256" key="6">
    <source>
        <dbReference type="ARBA" id="ARBA00023004"/>
    </source>
</evidence>
<dbReference type="AlphaFoldDB" id="A0A523URK5"/>
<evidence type="ECO:0000256" key="5">
    <source>
        <dbReference type="ARBA" id="ARBA00022982"/>
    </source>
</evidence>
<dbReference type="EMBL" id="SOJK01000180">
    <property type="protein sequence ID" value="TET45168.1"/>
    <property type="molecule type" value="Genomic_DNA"/>
</dbReference>
<feature type="domain" description="4Fe-4S ferredoxin-type" evidence="8">
    <location>
        <begin position="175"/>
        <end position="204"/>
    </location>
</feature>
<dbReference type="SUPFAM" id="SSF54862">
    <property type="entry name" value="4Fe-4S ferredoxins"/>
    <property type="match status" value="1"/>
</dbReference>
<name>A0A523URK5_UNCAE</name>
<evidence type="ECO:0000256" key="2">
    <source>
        <dbReference type="ARBA" id="ARBA00022485"/>
    </source>
</evidence>
<gene>
    <name evidence="9" type="ORF">E3J59_04220</name>
</gene>
<evidence type="ECO:0000256" key="3">
    <source>
        <dbReference type="ARBA" id="ARBA00022723"/>
    </source>
</evidence>
<keyword evidence="7" id="KW-0411">Iron-sulfur</keyword>
<organism evidence="9 10">
    <name type="scientific">Aerophobetes bacterium</name>
    <dbReference type="NCBI Taxonomy" id="2030807"/>
    <lineage>
        <taxon>Bacteria</taxon>
        <taxon>Candidatus Aerophobota</taxon>
    </lineage>
</organism>
<keyword evidence="1" id="KW-0813">Transport</keyword>
<comment type="caution">
    <text evidence="9">The sequence shown here is derived from an EMBL/GenBank/DDBJ whole genome shotgun (WGS) entry which is preliminary data.</text>
</comment>
<evidence type="ECO:0000256" key="4">
    <source>
        <dbReference type="ARBA" id="ARBA00022737"/>
    </source>
</evidence>
<dbReference type="InterPro" id="IPR017896">
    <property type="entry name" value="4Fe4S_Fe-S-bd"/>
</dbReference>
<proteinExistence type="predicted"/>
<dbReference type="PANTHER" id="PTHR43687">
    <property type="entry name" value="ADENYLYLSULFATE REDUCTASE, BETA SUBUNIT"/>
    <property type="match status" value="1"/>
</dbReference>
<feature type="domain" description="4Fe-4S ferredoxin-type" evidence="8">
    <location>
        <begin position="139"/>
        <end position="168"/>
    </location>
</feature>
<dbReference type="Proteomes" id="UP000320679">
    <property type="component" value="Unassembled WGS sequence"/>
</dbReference>
<evidence type="ECO:0000256" key="1">
    <source>
        <dbReference type="ARBA" id="ARBA00022448"/>
    </source>
</evidence>
<dbReference type="GO" id="GO:0046872">
    <property type="term" value="F:metal ion binding"/>
    <property type="evidence" value="ECO:0007669"/>
    <property type="project" value="UniProtKB-KW"/>
</dbReference>